<comment type="caution">
    <text evidence="1">The sequence shown here is derived from an EMBL/GenBank/DDBJ whole genome shotgun (WGS) entry which is preliminary data.</text>
</comment>
<proteinExistence type="predicted"/>
<protein>
    <submittedName>
        <fullName evidence="1">Uncharacterized protein</fullName>
    </submittedName>
</protein>
<dbReference type="AlphaFoldDB" id="A0AAW2HNJ8"/>
<reference evidence="1" key="1">
    <citation type="journal article" date="2024" name="Gigascience">
        <title>Chromosome-level genome of the poultry shaft louse Menopon gallinae provides insight into the host-switching and adaptive evolution of parasitic lice.</title>
        <authorList>
            <person name="Xu Y."/>
            <person name="Ma L."/>
            <person name="Liu S."/>
            <person name="Liang Y."/>
            <person name="Liu Q."/>
            <person name="He Z."/>
            <person name="Tian L."/>
            <person name="Duan Y."/>
            <person name="Cai W."/>
            <person name="Li H."/>
            <person name="Song F."/>
        </authorList>
    </citation>
    <scope>NUCLEOTIDE SEQUENCE</scope>
    <source>
        <strain evidence="1">Cailab_2023a</strain>
    </source>
</reference>
<organism evidence="1">
    <name type="scientific">Menopon gallinae</name>
    <name type="common">poultry shaft louse</name>
    <dbReference type="NCBI Taxonomy" id="328185"/>
    <lineage>
        <taxon>Eukaryota</taxon>
        <taxon>Metazoa</taxon>
        <taxon>Ecdysozoa</taxon>
        <taxon>Arthropoda</taxon>
        <taxon>Hexapoda</taxon>
        <taxon>Insecta</taxon>
        <taxon>Pterygota</taxon>
        <taxon>Neoptera</taxon>
        <taxon>Paraneoptera</taxon>
        <taxon>Psocodea</taxon>
        <taxon>Troctomorpha</taxon>
        <taxon>Phthiraptera</taxon>
        <taxon>Amblycera</taxon>
        <taxon>Menoponidae</taxon>
        <taxon>Menopon</taxon>
    </lineage>
</organism>
<evidence type="ECO:0000313" key="1">
    <source>
        <dbReference type="EMBL" id="KAL0271565.1"/>
    </source>
</evidence>
<accession>A0AAW2HNJ8</accession>
<name>A0AAW2HNJ8_9NEOP</name>
<sequence length="232" mass="27311">MAGENMEVEASSSNPSDEIRKMKIQFLKAVLNIYRARSLSLSSACETRRSHVTIPDYMKKYEFLREQIHGLQNDITLLQTLQKTVDILHNTITCSGAVYLNDPQQRRELERAVSEISFLSQFVMKMYNEKLNEIEHIRQKQDYMTTIGNYTNMLETMKEKQKHMAHSDEDLRRLQKAEMQVTKINFIRQMKLIFLSSLAKESEKHPHLQQFRTAFRKNLTVEDFSETWDVGL</sequence>
<dbReference type="EMBL" id="JARGDH010000004">
    <property type="protein sequence ID" value="KAL0271565.1"/>
    <property type="molecule type" value="Genomic_DNA"/>
</dbReference>
<gene>
    <name evidence="1" type="ORF">PYX00_008621</name>
</gene>